<protein>
    <recommendedName>
        <fullName evidence="3">Large ribosomal RNA subunit accumulation protein YceD</fullName>
    </recommendedName>
    <alternativeName>
        <fullName evidence="5">23S rRNA accumulation protein YceD</fullName>
    </alternativeName>
</protein>
<dbReference type="InterPro" id="IPR003772">
    <property type="entry name" value="YceD"/>
</dbReference>
<dbReference type="EMBL" id="JAQQXT010000008">
    <property type="protein sequence ID" value="MDC8772751.1"/>
    <property type="molecule type" value="Genomic_DNA"/>
</dbReference>
<comment type="function">
    <text evidence="1">Plays a role in synthesis, processing and/or stability of 23S rRNA.</text>
</comment>
<organism evidence="6 7">
    <name type="scientific">Roseateles albus</name>
    <dbReference type="NCBI Taxonomy" id="2987525"/>
    <lineage>
        <taxon>Bacteria</taxon>
        <taxon>Pseudomonadati</taxon>
        <taxon>Pseudomonadota</taxon>
        <taxon>Betaproteobacteria</taxon>
        <taxon>Burkholderiales</taxon>
        <taxon>Sphaerotilaceae</taxon>
        <taxon>Roseateles</taxon>
    </lineage>
</organism>
<dbReference type="PANTHER" id="PTHR38099">
    <property type="entry name" value="LARGE RIBOSOMAL RNA SUBUNIT ACCUMULATION PROTEIN YCED"/>
    <property type="match status" value="1"/>
</dbReference>
<dbReference type="RefSeq" id="WP_273600925.1">
    <property type="nucleotide sequence ID" value="NZ_JAQQXT010000008.1"/>
</dbReference>
<evidence type="ECO:0000256" key="4">
    <source>
        <dbReference type="ARBA" id="ARBA00022517"/>
    </source>
</evidence>
<evidence type="ECO:0000256" key="3">
    <source>
        <dbReference type="ARBA" id="ARBA00015716"/>
    </source>
</evidence>
<evidence type="ECO:0000313" key="7">
    <source>
        <dbReference type="Proteomes" id="UP001221189"/>
    </source>
</evidence>
<accession>A0ABT5KFQ2</accession>
<dbReference type="Pfam" id="PF02620">
    <property type="entry name" value="YceD"/>
    <property type="match status" value="1"/>
</dbReference>
<evidence type="ECO:0000256" key="1">
    <source>
        <dbReference type="ARBA" id="ARBA00002868"/>
    </source>
</evidence>
<dbReference type="Proteomes" id="UP001221189">
    <property type="component" value="Unassembled WGS sequence"/>
</dbReference>
<sequence length="188" mass="20819">MKEHLFFPERLDVAAFARDAGQLSGELPAGGLTRLADAAAAEAPATAWPTVKWSVTGERREPRGAQAQVWLHLEASAETQMTCQRCLRPVKEHVEFDRWFHFVHDEAAAAAIDAETEEDVLVLSRSFDLFELIEDELLLSLPLVPRHEQCPEPLTLPLDQPLTEAEQGAERPHPFAALAALKKQGPAQ</sequence>
<evidence type="ECO:0000313" key="6">
    <source>
        <dbReference type="EMBL" id="MDC8772751.1"/>
    </source>
</evidence>
<keyword evidence="4" id="KW-0690">Ribosome biogenesis</keyword>
<dbReference type="PANTHER" id="PTHR38099:SF1">
    <property type="entry name" value="LARGE RIBOSOMAL RNA SUBUNIT ACCUMULATION PROTEIN YCED"/>
    <property type="match status" value="1"/>
</dbReference>
<comment type="similarity">
    <text evidence="2">Belongs to the DUF177 domain family.</text>
</comment>
<reference evidence="6 7" key="1">
    <citation type="submission" date="2022-10" db="EMBL/GenBank/DDBJ databases">
        <title>Paucibacter sp. hw1 Genome sequencing.</title>
        <authorList>
            <person name="Park S."/>
        </authorList>
    </citation>
    <scope>NUCLEOTIDE SEQUENCE [LARGE SCALE GENOMIC DNA]</scope>
    <source>
        <strain evidence="7">hw1</strain>
    </source>
</reference>
<comment type="caution">
    <text evidence="6">The sequence shown here is derived from an EMBL/GenBank/DDBJ whole genome shotgun (WGS) entry which is preliminary data.</text>
</comment>
<gene>
    <name evidence="6" type="ORF">PRZ03_14300</name>
</gene>
<evidence type="ECO:0000256" key="2">
    <source>
        <dbReference type="ARBA" id="ARBA00010740"/>
    </source>
</evidence>
<keyword evidence="7" id="KW-1185">Reference proteome</keyword>
<evidence type="ECO:0000256" key="5">
    <source>
        <dbReference type="ARBA" id="ARBA00031841"/>
    </source>
</evidence>
<proteinExistence type="inferred from homology"/>
<name>A0ABT5KFQ2_9BURK</name>
<dbReference type="InterPro" id="IPR039255">
    <property type="entry name" value="YceD_bac"/>
</dbReference>